<keyword evidence="1 2" id="KW-0238">DNA-binding</keyword>
<gene>
    <name evidence="4" type="ORF">SAMN05444266_110145</name>
</gene>
<dbReference type="InterPro" id="IPR009057">
    <property type="entry name" value="Homeodomain-like_sf"/>
</dbReference>
<dbReference type="SUPFAM" id="SSF46689">
    <property type="entry name" value="Homeodomain-like"/>
    <property type="match status" value="1"/>
</dbReference>
<protein>
    <submittedName>
        <fullName evidence="4">Transcriptional regulator, TetR family</fullName>
    </submittedName>
</protein>
<dbReference type="PRINTS" id="PR00455">
    <property type="entry name" value="HTHTETR"/>
</dbReference>
<proteinExistence type="predicted"/>
<organism evidence="4 5">
    <name type="scientific">Chitinophaga jiangningensis</name>
    <dbReference type="NCBI Taxonomy" id="1419482"/>
    <lineage>
        <taxon>Bacteria</taxon>
        <taxon>Pseudomonadati</taxon>
        <taxon>Bacteroidota</taxon>
        <taxon>Chitinophagia</taxon>
        <taxon>Chitinophagales</taxon>
        <taxon>Chitinophagaceae</taxon>
        <taxon>Chitinophaga</taxon>
    </lineage>
</organism>
<feature type="DNA-binding region" description="H-T-H motif" evidence="2">
    <location>
        <begin position="36"/>
        <end position="55"/>
    </location>
</feature>
<sequence length="204" mass="23981">MLTYFCAMRYRDENKVQNIKARAIEMIAKEGLENFGINRLAKAAGVSPATIYIYYKDKEDLISTIVKEETEKWIAYLFKGFSPEMSFEEGLWVQWKNRSDHAFEYKELNQFMEKIRNTAFGERFLHGISDEMRKHMGSFLQHAKDNNEVDEMPLEVYWAVAFAPLYTLIRFHQEGRSIGGRSFTISESVMRQTFERVIKALKKS</sequence>
<evidence type="ECO:0000256" key="2">
    <source>
        <dbReference type="PROSITE-ProRule" id="PRU00335"/>
    </source>
</evidence>
<evidence type="ECO:0000313" key="4">
    <source>
        <dbReference type="EMBL" id="SHM73185.1"/>
    </source>
</evidence>
<dbReference type="AlphaFoldDB" id="A0A1M7L550"/>
<dbReference type="InterPro" id="IPR001647">
    <property type="entry name" value="HTH_TetR"/>
</dbReference>
<accession>A0A1M7L550</accession>
<name>A0A1M7L550_9BACT</name>
<feature type="domain" description="HTH tetR-type" evidence="3">
    <location>
        <begin position="13"/>
        <end position="73"/>
    </location>
</feature>
<evidence type="ECO:0000313" key="5">
    <source>
        <dbReference type="Proteomes" id="UP000184420"/>
    </source>
</evidence>
<dbReference type="PANTHER" id="PTHR43479:SF11">
    <property type="entry name" value="ACREF_ENVCD OPERON REPRESSOR-RELATED"/>
    <property type="match status" value="1"/>
</dbReference>
<dbReference type="PROSITE" id="PS50977">
    <property type="entry name" value="HTH_TETR_2"/>
    <property type="match status" value="1"/>
</dbReference>
<dbReference type="Pfam" id="PF00440">
    <property type="entry name" value="TetR_N"/>
    <property type="match status" value="1"/>
</dbReference>
<evidence type="ECO:0000259" key="3">
    <source>
        <dbReference type="PROSITE" id="PS50977"/>
    </source>
</evidence>
<dbReference type="Proteomes" id="UP000184420">
    <property type="component" value="Unassembled WGS sequence"/>
</dbReference>
<keyword evidence="5" id="KW-1185">Reference proteome</keyword>
<dbReference type="STRING" id="1419482.SAMN05444266_110145"/>
<dbReference type="PANTHER" id="PTHR43479">
    <property type="entry name" value="ACREF/ENVCD OPERON REPRESSOR-RELATED"/>
    <property type="match status" value="1"/>
</dbReference>
<dbReference type="GO" id="GO:0003677">
    <property type="term" value="F:DNA binding"/>
    <property type="evidence" value="ECO:0007669"/>
    <property type="project" value="UniProtKB-UniRule"/>
</dbReference>
<dbReference type="EMBL" id="FRBL01000010">
    <property type="protein sequence ID" value="SHM73185.1"/>
    <property type="molecule type" value="Genomic_DNA"/>
</dbReference>
<evidence type="ECO:0000256" key="1">
    <source>
        <dbReference type="ARBA" id="ARBA00023125"/>
    </source>
</evidence>
<reference evidence="4 5" key="1">
    <citation type="submission" date="2016-11" db="EMBL/GenBank/DDBJ databases">
        <authorList>
            <person name="Jaros S."/>
            <person name="Januszkiewicz K."/>
            <person name="Wedrychowicz H."/>
        </authorList>
    </citation>
    <scope>NUCLEOTIDE SEQUENCE [LARGE SCALE GENOMIC DNA]</scope>
    <source>
        <strain evidence="4 5">DSM 27406</strain>
    </source>
</reference>
<dbReference type="InterPro" id="IPR050624">
    <property type="entry name" value="HTH-type_Tx_Regulator"/>
</dbReference>
<dbReference type="Gene3D" id="1.10.357.10">
    <property type="entry name" value="Tetracycline Repressor, domain 2"/>
    <property type="match status" value="1"/>
</dbReference>